<evidence type="ECO:0000256" key="1">
    <source>
        <dbReference type="SAM" id="MobiDB-lite"/>
    </source>
</evidence>
<reference evidence="2 3" key="1">
    <citation type="submission" date="2014-02" db="EMBL/GenBank/DDBJ databases">
        <title>The small core and large imbalanced accessory genome model reveals a collaborative survival strategy of Sorangium cellulosum strains in nature.</title>
        <authorList>
            <person name="Han K."/>
            <person name="Peng R."/>
            <person name="Blom J."/>
            <person name="Li Y.-Z."/>
        </authorList>
    </citation>
    <scope>NUCLEOTIDE SEQUENCE [LARGE SCALE GENOMIC DNA]</scope>
    <source>
        <strain evidence="2 3">So0008-312</strain>
    </source>
</reference>
<evidence type="ECO:0000313" key="3">
    <source>
        <dbReference type="Proteomes" id="UP000075260"/>
    </source>
</evidence>
<gene>
    <name evidence="2" type="ORF">BE15_06575</name>
</gene>
<dbReference type="AlphaFoldDB" id="A0A150QHY6"/>
<organism evidence="2 3">
    <name type="scientific">Sorangium cellulosum</name>
    <name type="common">Polyangium cellulosum</name>
    <dbReference type="NCBI Taxonomy" id="56"/>
    <lineage>
        <taxon>Bacteria</taxon>
        <taxon>Pseudomonadati</taxon>
        <taxon>Myxococcota</taxon>
        <taxon>Polyangia</taxon>
        <taxon>Polyangiales</taxon>
        <taxon>Polyangiaceae</taxon>
        <taxon>Sorangium</taxon>
    </lineage>
</organism>
<dbReference type="EMBL" id="JEMA01000638">
    <property type="protein sequence ID" value="KYF67589.1"/>
    <property type="molecule type" value="Genomic_DNA"/>
</dbReference>
<feature type="compositionally biased region" description="Basic and acidic residues" evidence="1">
    <location>
        <begin position="18"/>
        <end position="42"/>
    </location>
</feature>
<protein>
    <submittedName>
        <fullName evidence="2">Uncharacterized protein</fullName>
    </submittedName>
</protein>
<feature type="compositionally biased region" description="Low complexity" evidence="1">
    <location>
        <begin position="1"/>
        <end position="16"/>
    </location>
</feature>
<name>A0A150QHY6_SORCE</name>
<proteinExistence type="predicted"/>
<comment type="caution">
    <text evidence="2">The sequence shown here is derived from an EMBL/GenBank/DDBJ whole genome shotgun (WGS) entry which is preliminary data.</text>
</comment>
<sequence>MSAAACTGAGAAADSIAEGERSERAHALVRTTAERRAMDRLARGGLRRGQRLQGMPGERRAAGDLTRGDERPPS</sequence>
<evidence type="ECO:0000313" key="2">
    <source>
        <dbReference type="EMBL" id="KYF67589.1"/>
    </source>
</evidence>
<feature type="compositionally biased region" description="Basic and acidic residues" evidence="1">
    <location>
        <begin position="57"/>
        <end position="74"/>
    </location>
</feature>
<feature type="region of interest" description="Disordered" evidence="1">
    <location>
        <begin position="1"/>
        <end position="74"/>
    </location>
</feature>
<dbReference type="Proteomes" id="UP000075260">
    <property type="component" value="Unassembled WGS sequence"/>
</dbReference>
<accession>A0A150QHY6</accession>